<reference evidence="4" key="2">
    <citation type="submission" date="2023-05" db="EMBL/GenBank/DDBJ databases">
        <authorList>
            <person name="Schelkunov M.I."/>
        </authorList>
    </citation>
    <scope>NUCLEOTIDE SEQUENCE</scope>
    <source>
        <strain evidence="4">Hsosn_3</strain>
        <tissue evidence="4">Leaf</tissue>
    </source>
</reference>
<comment type="similarity">
    <text evidence="2">Belongs to the IQD family.</text>
</comment>
<feature type="compositionally biased region" description="Polar residues" evidence="3">
    <location>
        <begin position="243"/>
        <end position="256"/>
    </location>
</feature>
<dbReference type="PANTHER" id="PTHR32295">
    <property type="entry name" value="IQ-DOMAIN 5-RELATED"/>
    <property type="match status" value="1"/>
</dbReference>
<dbReference type="AlphaFoldDB" id="A0AAD8HZ47"/>
<dbReference type="GO" id="GO:0005516">
    <property type="term" value="F:calmodulin binding"/>
    <property type="evidence" value="ECO:0007669"/>
    <property type="project" value="UniProtKB-KW"/>
</dbReference>
<comment type="caution">
    <text evidence="4">The sequence shown here is derived from an EMBL/GenBank/DDBJ whole genome shotgun (WGS) entry which is preliminary data.</text>
</comment>
<feature type="region of interest" description="Disordered" evidence="3">
    <location>
        <begin position="234"/>
        <end position="298"/>
    </location>
</feature>
<evidence type="ECO:0000313" key="4">
    <source>
        <dbReference type="EMBL" id="KAK1375401.1"/>
    </source>
</evidence>
<dbReference type="CDD" id="cd23767">
    <property type="entry name" value="IQCD"/>
    <property type="match status" value="1"/>
</dbReference>
<dbReference type="PANTHER" id="PTHR32295:SF93">
    <property type="entry name" value="PROTEIN IQ-DOMAIN 9"/>
    <property type="match status" value="1"/>
</dbReference>
<keyword evidence="5" id="KW-1185">Reference proteome</keyword>
<protein>
    <submittedName>
        <fullName evidence="4">Protein IQ-DOMAIN 1</fullName>
    </submittedName>
</protein>
<keyword evidence="1" id="KW-0112">Calmodulin-binding</keyword>
<evidence type="ECO:0000313" key="5">
    <source>
        <dbReference type="Proteomes" id="UP001237642"/>
    </source>
</evidence>
<feature type="compositionally biased region" description="Polar residues" evidence="3">
    <location>
        <begin position="35"/>
        <end position="45"/>
    </location>
</feature>
<evidence type="ECO:0000256" key="3">
    <source>
        <dbReference type="SAM" id="MobiDB-lite"/>
    </source>
</evidence>
<gene>
    <name evidence="4" type="ORF">POM88_031594</name>
</gene>
<evidence type="ECO:0000256" key="1">
    <source>
        <dbReference type="ARBA" id="ARBA00022860"/>
    </source>
</evidence>
<proteinExistence type="inferred from homology"/>
<evidence type="ECO:0000256" key="2">
    <source>
        <dbReference type="ARBA" id="ARBA00024341"/>
    </source>
</evidence>
<reference evidence="4" key="1">
    <citation type="submission" date="2023-02" db="EMBL/GenBank/DDBJ databases">
        <title>Genome of toxic invasive species Heracleum sosnowskyi carries increased number of genes despite the absence of recent whole-genome duplications.</title>
        <authorList>
            <person name="Schelkunov M."/>
            <person name="Shtratnikova V."/>
            <person name="Makarenko M."/>
            <person name="Klepikova A."/>
            <person name="Omelchenko D."/>
            <person name="Novikova G."/>
            <person name="Obukhova E."/>
            <person name="Bogdanov V."/>
            <person name="Penin A."/>
            <person name="Logacheva M."/>
        </authorList>
    </citation>
    <scope>NUCLEOTIDE SEQUENCE</scope>
    <source>
        <strain evidence="4">Hsosn_3</strain>
        <tissue evidence="4">Leaf</tissue>
    </source>
</reference>
<name>A0AAD8HZ47_9APIA</name>
<dbReference type="PROSITE" id="PS50096">
    <property type="entry name" value="IQ"/>
    <property type="match status" value="1"/>
</dbReference>
<dbReference type="EMBL" id="JAUIZM010000007">
    <property type="protein sequence ID" value="KAK1375401.1"/>
    <property type="molecule type" value="Genomic_DNA"/>
</dbReference>
<dbReference type="Proteomes" id="UP001237642">
    <property type="component" value="Unassembled WGS sequence"/>
</dbReference>
<feature type="compositionally biased region" description="Polar residues" evidence="3">
    <location>
        <begin position="289"/>
        <end position="298"/>
    </location>
</feature>
<organism evidence="4 5">
    <name type="scientific">Heracleum sosnowskyi</name>
    <dbReference type="NCBI Taxonomy" id="360622"/>
    <lineage>
        <taxon>Eukaryota</taxon>
        <taxon>Viridiplantae</taxon>
        <taxon>Streptophyta</taxon>
        <taxon>Embryophyta</taxon>
        <taxon>Tracheophyta</taxon>
        <taxon>Spermatophyta</taxon>
        <taxon>Magnoliopsida</taxon>
        <taxon>eudicotyledons</taxon>
        <taxon>Gunneridae</taxon>
        <taxon>Pentapetalae</taxon>
        <taxon>asterids</taxon>
        <taxon>campanulids</taxon>
        <taxon>Apiales</taxon>
        <taxon>Apiaceae</taxon>
        <taxon>Apioideae</taxon>
        <taxon>apioid superclade</taxon>
        <taxon>Tordylieae</taxon>
        <taxon>Tordyliinae</taxon>
        <taxon>Heracleum</taxon>
    </lineage>
</organism>
<accession>A0AAD8HZ47</accession>
<feature type="region of interest" description="Disordered" evidence="3">
    <location>
        <begin position="35"/>
        <end position="58"/>
    </location>
</feature>
<sequence>MGSGGWLKKIISSKKEKNSKERSIKEYSASNYINGLNEDTSAQKETTNTADNTADKNPGPLAIPVEAIAAIRIQKAFRIYKARKVLRHLKGTLRLRTLTLGSSASMQVSATLTHLHTWSRIQSEIRARRISMATEARIRHKKVENQLKLDSKLHDLEVEWTGGTETMDEALGKIHLREAATVKRERAMAYAFSHQWRATSKPDSNDNGLEKCIWGWSLTERWIAARPWESRALVVSSPKKAVSRQSSKTGNNQKSPTMKLMPSFKSISPNAKGTLKSRKLSYGAPDQEAASNKEQMAY</sequence>